<feature type="compositionally biased region" description="Basic and acidic residues" evidence="1">
    <location>
        <begin position="770"/>
        <end position="782"/>
    </location>
</feature>
<feature type="region of interest" description="Disordered" evidence="1">
    <location>
        <begin position="756"/>
        <end position="782"/>
    </location>
</feature>
<sequence length="858" mass="93272">MTTMSESEDSYPVGSSVLLRGLKSAEYNGCSTSACGDKAMGGVSNCTILVFCLSATWSKNLITLPSLSLARPTLLVMPGSKHSRAGDTISYSKRGIVKTSLADGRQEVRVLDGINKSIRVKLINLSYEPREISSLSVPDLRGCLTLSGVSEKNQPPDKDDLRKMLGDIVGSPEEVARTAAGGRSNGADTNINLDGTNTSALREGAERMAAMDPAQLKQQAAAMRAMGPAGMRATNPAMANMSDVQIWQAINQMEQVANNPAMMKAATEQMKNMSESDLQQAMRMGVGGGGMATATTPQAPSTGSDGGSPLDNISSDQFRQATMSMDPSVLKANAAAMKGMSADEIRRRNPQMANFTDAQITQSIAQMEMMAQNPEMMKVVQQQMQDMTPEQFEQMKGMMASGSVPGASTMTGAAGGDAGGSSSSSSAASPAAFPGGLDPSAMAKSMLTNPEQFNSTVRMLKSNPGLIKTSISSMAGDDPAKREQIERQVEAFAQMDDAKLERYLKMANTAQRFVSPFVGAFDRVMGATGLSFKGMIVMLNVAFVGCAVLLGIWYRSRSSAAEGDMFDDDVLAGRDVMPDMVPENYDSDPVVFKPPDHLIYRILDPLRRAPLVRVPCRLSVVLEDEPSYEAVPRDAEEMLPFLRLVHGPYRIFPVLFAPTLLAVSVFCETEDECAVGFECKSRAQPAPRDPAGVRVLQVLEDDLREGPSETSSAATDDVKAFMHDPGKVETRHRLSLLPPLSFSIKVQWRGWSWGEAPKEAPKEKKKKGEVKRERKLERREERRGKRRNWVHGLIRHEARRSAPREPRIGRENWPQAAQVAPALYVPSKMRPKIPTNELAEMIELVLYSSTLALHALIF</sequence>
<feature type="region of interest" description="Disordered" evidence="1">
    <location>
        <begin position="289"/>
        <end position="312"/>
    </location>
</feature>
<evidence type="ECO:0000256" key="1">
    <source>
        <dbReference type="SAM" id="MobiDB-lite"/>
    </source>
</evidence>
<proteinExistence type="predicted"/>
<feature type="compositionally biased region" description="Low complexity" evidence="1">
    <location>
        <begin position="420"/>
        <end position="433"/>
    </location>
</feature>
<keyword evidence="3" id="KW-1185">Reference proteome</keyword>
<evidence type="ECO:0000313" key="3">
    <source>
        <dbReference type="Proteomes" id="UP000266841"/>
    </source>
</evidence>
<feature type="region of interest" description="Disordered" evidence="1">
    <location>
        <begin position="400"/>
        <end position="433"/>
    </location>
</feature>
<evidence type="ECO:0008006" key="4">
    <source>
        <dbReference type="Google" id="ProtNLM"/>
    </source>
</evidence>
<dbReference type="eggNOG" id="ENOG502T6S7">
    <property type="taxonomic scope" value="Eukaryota"/>
</dbReference>
<dbReference type="AlphaFoldDB" id="K0R7E9"/>
<gene>
    <name evidence="2" type="ORF">THAOC_32335</name>
</gene>
<protein>
    <recommendedName>
        <fullName evidence="4">STI1 domain-containing protein</fullName>
    </recommendedName>
</protein>
<evidence type="ECO:0000313" key="2">
    <source>
        <dbReference type="EMBL" id="EJK48835.1"/>
    </source>
</evidence>
<organism evidence="2 3">
    <name type="scientific">Thalassiosira oceanica</name>
    <name type="common">Marine diatom</name>
    <dbReference type="NCBI Taxonomy" id="159749"/>
    <lineage>
        <taxon>Eukaryota</taxon>
        <taxon>Sar</taxon>
        <taxon>Stramenopiles</taxon>
        <taxon>Ochrophyta</taxon>
        <taxon>Bacillariophyta</taxon>
        <taxon>Coscinodiscophyceae</taxon>
        <taxon>Thalassiosirophycidae</taxon>
        <taxon>Thalassiosirales</taxon>
        <taxon>Thalassiosiraceae</taxon>
        <taxon>Thalassiosira</taxon>
    </lineage>
</organism>
<dbReference type="Proteomes" id="UP000266841">
    <property type="component" value="Unassembled WGS sequence"/>
</dbReference>
<reference evidence="2 3" key="1">
    <citation type="journal article" date="2012" name="Genome Biol.">
        <title>Genome and low-iron response of an oceanic diatom adapted to chronic iron limitation.</title>
        <authorList>
            <person name="Lommer M."/>
            <person name="Specht M."/>
            <person name="Roy A.S."/>
            <person name="Kraemer L."/>
            <person name="Andreson R."/>
            <person name="Gutowska M.A."/>
            <person name="Wolf J."/>
            <person name="Bergner S.V."/>
            <person name="Schilhabel M.B."/>
            <person name="Klostermeier U.C."/>
            <person name="Beiko R.G."/>
            <person name="Rosenstiel P."/>
            <person name="Hippler M."/>
            <person name="Laroche J."/>
        </authorList>
    </citation>
    <scope>NUCLEOTIDE SEQUENCE [LARGE SCALE GENOMIC DNA]</scope>
    <source>
        <strain evidence="2 3">CCMP1005</strain>
    </source>
</reference>
<dbReference type="EMBL" id="AGNL01045380">
    <property type="protein sequence ID" value="EJK48835.1"/>
    <property type="molecule type" value="Genomic_DNA"/>
</dbReference>
<name>K0R7E9_THAOC</name>
<accession>K0R7E9</accession>
<dbReference type="OrthoDB" id="205047at2759"/>
<comment type="caution">
    <text evidence="2">The sequence shown here is derived from an EMBL/GenBank/DDBJ whole genome shotgun (WGS) entry which is preliminary data.</text>
</comment>